<proteinExistence type="predicted"/>
<dbReference type="InterPro" id="IPR014284">
    <property type="entry name" value="RNA_pol_sigma-70_dom"/>
</dbReference>
<dbReference type="SUPFAM" id="SSF88946">
    <property type="entry name" value="Sigma2 domain of RNA polymerase sigma factors"/>
    <property type="match status" value="1"/>
</dbReference>
<dbReference type="Proteomes" id="UP000729701">
    <property type="component" value="Unassembled WGS sequence"/>
</dbReference>
<dbReference type="GO" id="GO:0003700">
    <property type="term" value="F:DNA-binding transcription factor activity"/>
    <property type="evidence" value="ECO:0007669"/>
    <property type="project" value="InterPro"/>
</dbReference>
<dbReference type="NCBIfam" id="TIGR02937">
    <property type="entry name" value="sigma70-ECF"/>
    <property type="match status" value="1"/>
</dbReference>
<evidence type="ECO:0000313" key="2">
    <source>
        <dbReference type="EMBL" id="MBW4672095.1"/>
    </source>
</evidence>
<dbReference type="Gene3D" id="1.10.1740.10">
    <property type="match status" value="1"/>
</dbReference>
<name>A0A951QTT7_9CYAN</name>
<organism evidence="2 3">
    <name type="scientific">Cyanomargarita calcarea GSE-NOS-MK-12-04C</name>
    <dbReference type="NCBI Taxonomy" id="2839659"/>
    <lineage>
        <taxon>Bacteria</taxon>
        <taxon>Bacillati</taxon>
        <taxon>Cyanobacteriota</taxon>
        <taxon>Cyanophyceae</taxon>
        <taxon>Nostocales</taxon>
        <taxon>Cyanomargaritaceae</taxon>
        <taxon>Cyanomargarita</taxon>
    </lineage>
</organism>
<feature type="domain" description="RNA polymerase sigma-70 region 2" evidence="1">
    <location>
        <begin position="16"/>
        <end position="85"/>
    </location>
</feature>
<dbReference type="EMBL" id="JAHHGZ010000062">
    <property type="protein sequence ID" value="MBW4672095.1"/>
    <property type="molecule type" value="Genomic_DNA"/>
</dbReference>
<reference evidence="2" key="2">
    <citation type="journal article" date="2022" name="Microbiol. Resour. Announc.">
        <title>Metagenome Sequencing to Explore Phylogenomics of Terrestrial Cyanobacteria.</title>
        <authorList>
            <person name="Ward R.D."/>
            <person name="Stajich J.E."/>
            <person name="Johansen J.R."/>
            <person name="Huntemann M."/>
            <person name="Clum A."/>
            <person name="Foster B."/>
            <person name="Foster B."/>
            <person name="Roux S."/>
            <person name="Palaniappan K."/>
            <person name="Varghese N."/>
            <person name="Mukherjee S."/>
            <person name="Reddy T.B.K."/>
            <person name="Daum C."/>
            <person name="Copeland A."/>
            <person name="Chen I.A."/>
            <person name="Ivanova N.N."/>
            <person name="Kyrpides N.C."/>
            <person name="Shapiro N."/>
            <person name="Eloe-Fadrosh E.A."/>
            <person name="Pietrasiak N."/>
        </authorList>
    </citation>
    <scope>NUCLEOTIDE SEQUENCE</scope>
    <source>
        <strain evidence="2">GSE-NOS-MK-12-04C</strain>
    </source>
</reference>
<evidence type="ECO:0000259" key="1">
    <source>
        <dbReference type="Pfam" id="PF04542"/>
    </source>
</evidence>
<protein>
    <submittedName>
        <fullName evidence="2">Sigma-70 family RNA polymerase sigma factor</fullName>
    </submittedName>
</protein>
<evidence type="ECO:0000313" key="3">
    <source>
        <dbReference type="Proteomes" id="UP000729701"/>
    </source>
</evidence>
<dbReference type="AlphaFoldDB" id="A0A951QTT7"/>
<dbReference type="Pfam" id="PF04542">
    <property type="entry name" value="Sigma70_r2"/>
    <property type="match status" value="1"/>
</dbReference>
<dbReference type="InterPro" id="IPR013325">
    <property type="entry name" value="RNA_pol_sigma_r2"/>
</dbReference>
<dbReference type="GO" id="GO:0006352">
    <property type="term" value="P:DNA-templated transcription initiation"/>
    <property type="evidence" value="ECO:0007669"/>
    <property type="project" value="InterPro"/>
</dbReference>
<accession>A0A951QTT7</accession>
<comment type="caution">
    <text evidence="2">The sequence shown here is derived from an EMBL/GenBank/DDBJ whole genome shotgun (WGS) entry which is preliminary data.</text>
</comment>
<reference evidence="2" key="1">
    <citation type="submission" date="2021-05" db="EMBL/GenBank/DDBJ databases">
        <authorList>
            <person name="Pietrasiak N."/>
            <person name="Ward R."/>
            <person name="Stajich J.E."/>
            <person name="Kurbessoian T."/>
        </authorList>
    </citation>
    <scope>NUCLEOTIDE SEQUENCE</scope>
    <source>
        <strain evidence="2">GSE-NOS-MK-12-04C</strain>
    </source>
</reference>
<sequence length="208" mass="24307">MLEETSEFCKILVLTKEYRQIVEKIARSHTINTTISWEDAIQTAYTKVWQAIQTGRYTEDQVKEFYHWAAKVAKNAIIDLVRKEKHQKWQSLDQNIPGTNVSLVDTVADKFDLPEAIEYKDLLLKTIQVIEQLDLLYPERGYLQLWEGLKQGKNQSQLAGELNLNQGTISKRRKELSLKVGQMLGLFEVDDIKQELQKNRQQRRSNTR</sequence>
<gene>
    <name evidence="2" type="ORF">KME60_32890</name>
</gene>
<dbReference type="InterPro" id="IPR007627">
    <property type="entry name" value="RNA_pol_sigma70_r2"/>
</dbReference>